<dbReference type="EMBL" id="BNJR01000016">
    <property type="protein sequence ID" value="GHP14462.1"/>
    <property type="molecule type" value="Genomic_DNA"/>
</dbReference>
<gene>
    <name evidence="1" type="ORF">YK48G_18870</name>
</gene>
<comment type="caution">
    <text evidence="1">The sequence shown here is derived from an EMBL/GenBank/DDBJ whole genome shotgun (WGS) entry which is preliminary data.</text>
</comment>
<keyword evidence="2" id="KW-1185">Reference proteome</keyword>
<protein>
    <submittedName>
        <fullName evidence="1">Uncharacterized protein</fullName>
    </submittedName>
</protein>
<organism evidence="1 2">
    <name type="scientific">Lentilactobacillus fungorum</name>
    <dbReference type="NCBI Taxonomy" id="2201250"/>
    <lineage>
        <taxon>Bacteria</taxon>
        <taxon>Bacillati</taxon>
        <taxon>Bacillota</taxon>
        <taxon>Bacilli</taxon>
        <taxon>Lactobacillales</taxon>
        <taxon>Lactobacillaceae</taxon>
        <taxon>Lentilactobacillus</taxon>
    </lineage>
</organism>
<name>A0ABQ3W1Z3_9LACO</name>
<reference evidence="1 2" key="1">
    <citation type="journal article" date="2021" name="Int. J. Syst. Evol. Microbiol.">
        <title>Lentilactobacillus fungorum sp. nov., isolated from spent mushroom substrates.</title>
        <authorList>
            <person name="Tohno M."/>
            <person name="Tanizawa Y."/>
            <person name="Kojima Y."/>
            <person name="Sakamoto M."/>
            <person name="Ohkuma M."/>
            <person name="Kobayashi H."/>
        </authorList>
    </citation>
    <scope>NUCLEOTIDE SEQUENCE [LARGE SCALE GENOMIC DNA]</scope>
    <source>
        <strain evidence="1 2">YK48G</strain>
    </source>
</reference>
<proteinExistence type="predicted"/>
<evidence type="ECO:0000313" key="2">
    <source>
        <dbReference type="Proteomes" id="UP000604765"/>
    </source>
</evidence>
<evidence type="ECO:0000313" key="1">
    <source>
        <dbReference type="EMBL" id="GHP14462.1"/>
    </source>
</evidence>
<dbReference type="Proteomes" id="UP000604765">
    <property type="component" value="Unassembled WGS sequence"/>
</dbReference>
<accession>A0ABQ3W1Z3</accession>
<sequence>MILGDSTQVQASTYTTAKNIRGRWYQYQGSYGYLVMNICAHSVSTYHESLARKIDSYRVYAPHMNGWHQLAIKIVKKGRKGSHNVYWLNSKSKYDYLSIPQVWSAHLYIFGKKTHVLKTYYNGGNFQVYLHQKMRHSYDYTRIKHWEYFLGR</sequence>